<dbReference type="InterPro" id="IPR058031">
    <property type="entry name" value="AAA_lid_NorR"/>
</dbReference>
<dbReference type="AlphaFoldDB" id="A0A396SK09"/>
<gene>
    <name evidence="7" type="ORF">D1B33_00425</name>
</gene>
<dbReference type="Gene3D" id="3.40.50.10660">
    <property type="entry name" value="PrpR receptor domain-like"/>
    <property type="match status" value="1"/>
</dbReference>
<evidence type="ECO:0000256" key="3">
    <source>
        <dbReference type="ARBA" id="ARBA00023015"/>
    </source>
</evidence>
<evidence type="ECO:0000256" key="2">
    <source>
        <dbReference type="ARBA" id="ARBA00022840"/>
    </source>
</evidence>
<dbReference type="RefSeq" id="WP_118874359.1">
    <property type="nucleotide sequence ID" value="NZ_QWEI01000001.1"/>
</dbReference>
<organism evidence="7 8">
    <name type="scientific">Ureibacillus yapensis</name>
    <dbReference type="NCBI Taxonomy" id="2304605"/>
    <lineage>
        <taxon>Bacteria</taxon>
        <taxon>Bacillati</taxon>
        <taxon>Bacillota</taxon>
        <taxon>Bacilli</taxon>
        <taxon>Bacillales</taxon>
        <taxon>Caryophanaceae</taxon>
        <taxon>Ureibacillus</taxon>
    </lineage>
</organism>
<reference evidence="7 8" key="1">
    <citation type="submission" date="2018-08" db="EMBL/GenBank/DDBJ databases">
        <title>Lysinibacillus sp. YLB-03 draft genome sequence.</title>
        <authorList>
            <person name="Yu L."/>
        </authorList>
    </citation>
    <scope>NUCLEOTIDE SEQUENCE [LARGE SCALE GENOMIC DNA]</scope>
    <source>
        <strain evidence="7 8">YLB-03</strain>
    </source>
</reference>
<dbReference type="SUPFAM" id="SSF159800">
    <property type="entry name" value="PrpR receptor domain-like"/>
    <property type="match status" value="1"/>
</dbReference>
<dbReference type="PROSITE" id="PS00676">
    <property type="entry name" value="SIGMA54_INTERACT_2"/>
    <property type="match status" value="1"/>
</dbReference>
<dbReference type="SUPFAM" id="SSF52540">
    <property type="entry name" value="P-loop containing nucleoside triphosphate hydrolases"/>
    <property type="match status" value="1"/>
</dbReference>
<keyword evidence="8" id="KW-1185">Reference proteome</keyword>
<dbReference type="SMART" id="SM00382">
    <property type="entry name" value="AAA"/>
    <property type="match status" value="1"/>
</dbReference>
<dbReference type="Pfam" id="PF25601">
    <property type="entry name" value="AAA_lid_14"/>
    <property type="match status" value="1"/>
</dbReference>
<dbReference type="InterPro" id="IPR025943">
    <property type="entry name" value="Sigma_54_int_dom_ATP-bd_2"/>
</dbReference>
<dbReference type="Pfam" id="PF02954">
    <property type="entry name" value="HTH_8"/>
    <property type="match status" value="1"/>
</dbReference>
<name>A0A396SK09_9BACL</name>
<dbReference type="InterPro" id="IPR009057">
    <property type="entry name" value="Homeodomain-like_sf"/>
</dbReference>
<dbReference type="CDD" id="cd00009">
    <property type="entry name" value="AAA"/>
    <property type="match status" value="1"/>
</dbReference>
<dbReference type="PROSITE" id="PS00675">
    <property type="entry name" value="SIGMA54_INTERACT_1"/>
    <property type="match status" value="1"/>
</dbReference>
<feature type="domain" description="Sigma-54 factor interaction" evidence="6">
    <location>
        <begin position="324"/>
        <end position="554"/>
    </location>
</feature>
<dbReference type="InterPro" id="IPR003593">
    <property type="entry name" value="AAA+_ATPase"/>
</dbReference>
<dbReference type="SUPFAM" id="SSF46689">
    <property type="entry name" value="Homeodomain-like"/>
    <property type="match status" value="1"/>
</dbReference>
<dbReference type="InterPro" id="IPR025944">
    <property type="entry name" value="Sigma_54_int_dom_CS"/>
</dbReference>
<dbReference type="EMBL" id="QWEI01000001">
    <property type="protein sequence ID" value="RHW39347.1"/>
    <property type="molecule type" value="Genomic_DNA"/>
</dbReference>
<dbReference type="Gene3D" id="3.40.50.300">
    <property type="entry name" value="P-loop containing nucleotide triphosphate hydrolases"/>
    <property type="match status" value="1"/>
</dbReference>
<dbReference type="PANTHER" id="PTHR32071:SF57">
    <property type="entry name" value="C4-DICARBOXYLATE TRANSPORT TRANSCRIPTIONAL REGULATORY PROTEIN DCTD"/>
    <property type="match status" value="1"/>
</dbReference>
<evidence type="ECO:0000259" key="6">
    <source>
        <dbReference type="PROSITE" id="PS50045"/>
    </source>
</evidence>
<dbReference type="PROSITE" id="PS50045">
    <property type="entry name" value="SIGMA54_INTERACT_4"/>
    <property type="match status" value="1"/>
</dbReference>
<dbReference type="GO" id="GO:0005524">
    <property type="term" value="F:ATP binding"/>
    <property type="evidence" value="ECO:0007669"/>
    <property type="project" value="UniProtKB-KW"/>
</dbReference>
<keyword evidence="4" id="KW-0238">DNA-binding</keyword>
<protein>
    <submittedName>
        <fullName evidence="7">AAA family ATPase</fullName>
    </submittedName>
</protein>
<evidence type="ECO:0000313" key="7">
    <source>
        <dbReference type="EMBL" id="RHW39347.1"/>
    </source>
</evidence>
<dbReference type="InterPro" id="IPR002197">
    <property type="entry name" value="HTH_Fis"/>
</dbReference>
<comment type="caution">
    <text evidence="7">The sequence shown here is derived from an EMBL/GenBank/DDBJ whole genome shotgun (WGS) entry which is preliminary data.</text>
</comment>
<evidence type="ECO:0000256" key="5">
    <source>
        <dbReference type="ARBA" id="ARBA00023163"/>
    </source>
</evidence>
<dbReference type="InterPro" id="IPR010524">
    <property type="entry name" value="Sig_transdc_resp-reg_PrpR_N"/>
</dbReference>
<dbReference type="GO" id="GO:0006355">
    <property type="term" value="P:regulation of DNA-templated transcription"/>
    <property type="evidence" value="ECO:0007669"/>
    <property type="project" value="InterPro"/>
</dbReference>
<dbReference type="PANTHER" id="PTHR32071">
    <property type="entry name" value="TRANSCRIPTIONAL REGULATORY PROTEIN"/>
    <property type="match status" value="1"/>
</dbReference>
<keyword evidence="1" id="KW-0547">Nucleotide-binding</keyword>
<dbReference type="InterPro" id="IPR027417">
    <property type="entry name" value="P-loop_NTPase"/>
</dbReference>
<dbReference type="InterPro" id="IPR025662">
    <property type="entry name" value="Sigma_54_int_dom_ATP-bd_1"/>
</dbReference>
<proteinExistence type="predicted"/>
<keyword evidence="5" id="KW-0804">Transcription</keyword>
<evidence type="ECO:0000256" key="1">
    <source>
        <dbReference type="ARBA" id="ARBA00022741"/>
    </source>
</evidence>
<sequence>MKEKYMVISPYKKFEEAVKEIAAEFSYEPLIIDGEKLDNKFINKLNTLVNNHYKPDVIIGRGVVTTYASKFFTSAAVVRIEPNFTDILYALRTARHHGNKVGIIAYSSKGIDENIGILKEILDYKEIRIYLFENQIDIENQVIKAKKDEMDSIIGGGTIAYEIAMSHHLPATFIEVNRSYILNAIEQSISIIESREKDRELLDNILSLINCMNEGLLATKDDRVLISNLKLDNIINIPVSEYYNQNVKSLNEDIGNFINQKELTKDIIKINGKNYLVEKLNNQVSFADNIIIFHNVSELQDNEVKVRRKLHANKFFAKETFKNIIGNDTKITNIVNTALIFAKTDAEVLIEGETGTGKELFAQSIHNASSRKDNPFIAVNCGAIPDHLLESELFGYVDGAFSGAKKGGKAGLFELAHKGTIFLDEINSLPFILQGKLLRVIQEKTLRRIGSETETFIDIRILSASNKGIDLLIQKNEFRSDLFHRINTLTLKIPSLKERIDDIGLLANYFIDFYSEKYDKKIPKLNQNEINLLKGYDWPGNIRELENVIHRYVILFNQTNRNGLTSDFISNYNVTHPESVDDYSGIMIKKDKLENMEREIIVAFLNQYKWNRKEVAEKLGISRSTLWRKLNNKENN</sequence>
<dbReference type="Gene3D" id="1.10.8.60">
    <property type="match status" value="1"/>
</dbReference>
<evidence type="ECO:0000256" key="4">
    <source>
        <dbReference type="ARBA" id="ARBA00023125"/>
    </source>
</evidence>
<dbReference type="InterPro" id="IPR002078">
    <property type="entry name" value="Sigma_54_int"/>
</dbReference>
<dbReference type="PROSITE" id="PS00688">
    <property type="entry name" value="SIGMA54_INTERACT_3"/>
    <property type="match status" value="1"/>
</dbReference>
<dbReference type="GO" id="GO:0043565">
    <property type="term" value="F:sequence-specific DNA binding"/>
    <property type="evidence" value="ECO:0007669"/>
    <property type="project" value="InterPro"/>
</dbReference>
<keyword evidence="3" id="KW-0805">Transcription regulation</keyword>
<dbReference type="OrthoDB" id="9771372at2"/>
<accession>A0A396SK09</accession>
<dbReference type="Pfam" id="PF06506">
    <property type="entry name" value="PrpR_N"/>
    <property type="match status" value="1"/>
</dbReference>
<dbReference type="Pfam" id="PF00158">
    <property type="entry name" value="Sigma54_activat"/>
    <property type="match status" value="1"/>
</dbReference>
<dbReference type="GO" id="GO:0000156">
    <property type="term" value="F:phosphorelay response regulator activity"/>
    <property type="evidence" value="ECO:0007669"/>
    <property type="project" value="InterPro"/>
</dbReference>
<keyword evidence="2" id="KW-0067">ATP-binding</keyword>
<dbReference type="FunFam" id="3.40.50.300:FF:000006">
    <property type="entry name" value="DNA-binding transcriptional regulator NtrC"/>
    <property type="match status" value="1"/>
</dbReference>
<dbReference type="Proteomes" id="UP000265692">
    <property type="component" value="Unassembled WGS sequence"/>
</dbReference>
<evidence type="ECO:0000313" key="8">
    <source>
        <dbReference type="Proteomes" id="UP000265692"/>
    </source>
</evidence>
<dbReference type="Gene3D" id="3.40.50.2300">
    <property type="match status" value="1"/>
</dbReference>
<dbReference type="Gene3D" id="1.10.10.60">
    <property type="entry name" value="Homeodomain-like"/>
    <property type="match status" value="1"/>
</dbReference>